<dbReference type="EMBL" id="CAJHNJ030000003">
    <property type="protein sequence ID" value="CAG9093556.1"/>
    <property type="molecule type" value="Genomic_DNA"/>
</dbReference>
<name>A0A8S4DAL6_PLUXY</name>
<dbReference type="AlphaFoldDB" id="A0A8S4DAL6"/>
<proteinExistence type="predicted"/>
<evidence type="ECO:0000313" key="2">
    <source>
        <dbReference type="Proteomes" id="UP000653454"/>
    </source>
</evidence>
<comment type="caution">
    <text evidence="1">The sequence shown here is derived from an EMBL/GenBank/DDBJ whole genome shotgun (WGS) entry which is preliminary data.</text>
</comment>
<evidence type="ECO:0000313" key="1">
    <source>
        <dbReference type="EMBL" id="CAG9093556.1"/>
    </source>
</evidence>
<gene>
    <name evidence="1" type="ORF">PLXY2_LOCUS1384</name>
</gene>
<reference evidence="1" key="1">
    <citation type="submission" date="2020-11" db="EMBL/GenBank/DDBJ databases">
        <authorList>
            <person name="Whiteford S."/>
        </authorList>
    </citation>
    <scope>NUCLEOTIDE SEQUENCE</scope>
</reference>
<organism evidence="1 2">
    <name type="scientific">Plutella xylostella</name>
    <name type="common">Diamondback moth</name>
    <name type="synonym">Plutella maculipennis</name>
    <dbReference type="NCBI Taxonomy" id="51655"/>
    <lineage>
        <taxon>Eukaryota</taxon>
        <taxon>Metazoa</taxon>
        <taxon>Ecdysozoa</taxon>
        <taxon>Arthropoda</taxon>
        <taxon>Hexapoda</taxon>
        <taxon>Insecta</taxon>
        <taxon>Pterygota</taxon>
        <taxon>Neoptera</taxon>
        <taxon>Endopterygota</taxon>
        <taxon>Lepidoptera</taxon>
        <taxon>Glossata</taxon>
        <taxon>Ditrysia</taxon>
        <taxon>Yponomeutoidea</taxon>
        <taxon>Plutellidae</taxon>
        <taxon>Plutella</taxon>
    </lineage>
</organism>
<keyword evidence="2" id="KW-1185">Reference proteome</keyword>
<accession>A0A8S4DAL6</accession>
<dbReference type="Proteomes" id="UP000653454">
    <property type="component" value="Unassembled WGS sequence"/>
</dbReference>
<protein>
    <submittedName>
        <fullName evidence="1">(diamondback moth) hypothetical protein</fullName>
    </submittedName>
</protein>
<sequence>MALRGRRNWLFMKQMTSPFPPQVGFPNLGILRHATRPHNIELGPTCLNKSRRAPHSYPCLDPPGRRRAGRAAALPAPHIQADMNFSSFPGQAAAPQHFTAKFGYEAAGTVLQETRYQQGASGVQFVPSSGDLQSVKFRQGESVVVVSSATQGPVTLAQIPIQTVNTGVKYHTITSTGQISNIAYGQFEPTQLKIEQRIDKREYREEIPQELMATHHQEILRRKWSWIGHCLRRPEGNIAKMALDWNPPQGIRRKGRPAITWRRSILSDLNAVGISWDEAKERAQDRNVWRRTVEALCSSWS</sequence>